<keyword evidence="9" id="KW-0472">Membrane</keyword>
<dbReference type="InterPro" id="IPR004582">
    <property type="entry name" value="Checkpoint_prot_Rad17_Rad24"/>
</dbReference>
<feature type="non-terminal residue" evidence="11">
    <location>
        <position position="1"/>
    </location>
</feature>
<keyword evidence="6" id="KW-0539">Nucleus</keyword>
<dbReference type="PANTHER" id="PTHR12172:SF0">
    <property type="entry name" value="CELL CYCLE CHECKPOINT PROTEIN RAD17"/>
    <property type="match status" value="1"/>
</dbReference>
<keyword evidence="3" id="KW-0547">Nucleotide-binding</keyword>
<feature type="transmembrane region" description="Helical" evidence="9">
    <location>
        <begin position="452"/>
        <end position="472"/>
    </location>
</feature>
<accession>A0A8H7SM19</accession>
<dbReference type="GO" id="GO:0033314">
    <property type="term" value="P:mitotic DNA replication checkpoint signaling"/>
    <property type="evidence" value="ECO:0007669"/>
    <property type="project" value="TreeGrafter"/>
</dbReference>
<evidence type="ECO:0000256" key="9">
    <source>
        <dbReference type="SAM" id="Phobius"/>
    </source>
</evidence>
<keyword evidence="9" id="KW-0812">Transmembrane</keyword>
<evidence type="ECO:0000259" key="10">
    <source>
        <dbReference type="SMART" id="SM00382"/>
    </source>
</evidence>
<evidence type="ECO:0000256" key="4">
    <source>
        <dbReference type="ARBA" id="ARBA00022763"/>
    </source>
</evidence>
<protein>
    <recommendedName>
        <fullName evidence="10">AAA+ ATPase domain-containing protein</fullName>
    </recommendedName>
</protein>
<feature type="domain" description="AAA+ ATPase" evidence="10">
    <location>
        <begin position="26"/>
        <end position="161"/>
    </location>
</feature>
<dbReference type="GO" id="GO:0000077">
    <property type="term" value="P:DNA damage checkpoint signaling"/>
    <property type="evidence" value="ECO:0007669"/>
    <property type="project" value="TreeGrafter"/>
</dbReference>
<feature type="region of interest" description="Disordered" evidence="8">
    <location>
        <begin position="576"/>
        <end position="636"/>
    </location>
</feature>
<dbReference type="SMART" id="SM00382">
    <property type="entry name" value="AAA"/>
    <property type="match status" value="1"/>
</dbReference>
<keyword evidence="4" id="KW-0227">DNA damage</keyword>
<dbReference type="EMBL" id="JAEPRE010000181">
    <property type="protein sequence ID" value="KAG2230823.1"/>
    <property type="molecule type" value="Genomic_DNA"/>
</dbReference>
<keyword evidence="9" id="KW-1133">Transmembrane helix</keyword>
<dbReference type="CDD" id="cd18140">
    <property type="entry name" value="HLD_clamp_RFC"/>
    <property type="match status" value="1"/>
</dbReference>
<dbReference type="Proteomes" id="UP000613177">
    <property type="component" value="Unassembled WGS sequence"/>
</dbReference>
<dbReference type="PANTHER" id="PTHR12172">
    <property type="entry name" value="CELL CYCLE CHECKPOINT PROTEIN RAD17"/>
    <property type="match status" value="1"/>
</dbReference>
<evidence type="ECO:0000256" key="7">
    <source>
        <dbReference type="ARBA" id="ARBA00023306"/>
    </source>
</evidence>
<feature type="compositionally biased region" description="Acidic residues" evidence="8">
    <location>
        <begin position="576"/>
        <end position="592"/>
    </location>
</feature>
<evidence type="ECO:0000256" key="5">
    <source>
        <dbReference type="ARBA" id="ARBA00022840"/>
    </source>
</evidence>
<dbReference type="GO" id="GO:0003689">
    <property type="term" value="F:DNA clamp loader activity"/>
    <property type="evidence" value="ECO:0007669"/>
    <property type="project" value="TreeGrafter"/>
</dbReference>
<dbReference type="InterPro" id="IPR047854">
    <property type="entry name" value="RFC_lid"/>
</dbReference>
<dbReference type="GO" id="GO:0005634">
    <property type="term" value="C:nucleus"/>
    <property type="evidence" value="ECO:0007669"/>
    <property type="project" value="UniProtKB-SubCell"/>
</dbReference>
<evidence type="ECO:0000256" key="1">
    <source>
        <dbReference type="ARBA" id="ARBA00004123"/>
    </source>
</evidence>
<keyword evidence="5" id="KW-0067">ATP-binding</keyword>
<evidence type="ECO:0000256" key="8">
    <source>
        <dbReference type="SAM" id="MobiDB-lite"/>
    </source>
</evidence>
<evidence type="ECO:0000256" key="3">
    <source>
        <dbReference type="ARBA" id="ARBA00022741"/>
    </source>
</evidence>
<comment type="subcellular location">
    <subcellularLocation>
        <location evidence="1">Nucleus</location>
    </subcellularLocation>
</comment>
<evidence type="ECO:0000256" key="6">
    <source>
        <dbReference type="ARBA" id="ARBA00023242"/>
    </source>
</evidence>
<dbReference type="GO" id="GO:0005524">
    <property type="term" value="F:ATP binding"/>
    <property type="evidence" value="ECO:0007669"/>
    <property type="project" value="UniProtKB-KW"/>
</dbReference>
<evidence type="ECO:0000313" key="11">
    <source>
        <dbReference type="EMBL" id="KAG2230823.1"/>
    </source>
</evidence>
<proteinExistence type="inferred from homology"/>
<keyword evidence="7" id="KW-0131">Cell cycle</keyword>
<evidence type="ECO:0000313" key="12">
    <source>
        <dbReference type="Proteomes" id="UP000613177"/>
    </source>
</evidence>
<comment type="similarity">
    <text evidence="2">Belongs to the rad17/RAD24 family.</text>
</comment>
<dbReference type="Pfam" id="PF03215">
    <property type="entry name" value="Rad17"/>
    <property type="match status" value="1"/>
</dbReference>
<dbReference type="Gene3D" id="1.10.8.60">
    <property type="match status" value="1"/>
</dbReference>
<dbReference type="GO" id="GO:0003682">
    <property type="term" value="F:chromatin binding"/>
    <property type="evidence" value="ECO:0007669"/>
    <property type="project" value="TreeGrafter"/>
</dbReference>
<dbReference type="GO" id="GO:0006281">
    <property type="term" value="P:DNA repair"/>
    <property type="evidence" value="ECO:0007669"/>
    <property type="project" value="InterPro"/>
</dbReference>
<comment type="caution">
    <text evidence="11">The sequence shown here is derived from an EMBL/GenBank/DDBJ whole genome shotgun (WGS) entry which is preliminary data.</text>
</comment>
<dbReference type="InterPro" id="IPR003593">
    <property type="entry name" value="AAA+_ATPase"/>
</dbReference>
<dbReference type="AlphaFoldDB" id="A0A8H7SM19"/>
<dbReference type="Gene3D" id="3.40.50.300">
    <property type="entry name" value="P-loop containing nucleotide triphosphate hydrolases"/>
    <property type="match status" value="1"/>
</dbReference>
<sequence length="636" mass="71821">FEIGVNKLKIKAVENALKQSAIVNGMIKLLILTGPTGCGKSTLVRLLCRKYGFEITEWITPERNWSVQFGHMGSFRQFMDKAIGFNTLDNNNTNSKKVILMDDIPDLLVESVKKEYFNILQSCLNSSKKFLIIMIASDAYTVNDDYAVSRKVNHARVVAPDSLKIDPRVEFIEFNPLTKINMLKIVSSIKNREGMSISHDYLDSLVEDSNGDIRSAINALQFLSNTNKRTKLSAPTKLTETIDFDKHISKLPLFHAVGKVLYAKRNADNTLESKPDHIINKLPVDNDYFIDYIHQNCIGFFQNIQDCSDALEDLGFADALRSEFDWSDRSASYYRGYISIHGIMKHRHHSTSKTLKLAGTMFEKAKYDARKGSNEADFEIFDIVDALEKAEGKDTTFYSWLGVPASASQADISVIVTILRDPTSRERYNFFYKNGVPRWRGTGYLYSRFRPGLGTVVVVLLLIAAGMQYIAGQINYRQEKKRILEFIANARTQMIHDAPKGRAPTLGRTYIEVGQRHMRCEVKSDTAIAVYPDERTQEPILLDAEWVAQPTVQSLFLVSWPKRMINKVLGKKEEVVVEEEGTGSEQEDEVKDDAETTATESPKRTTATKKTRRTGGGEKVNVMGAKVGGRRRATKN</sequence>
<organism evidence="11 12">
    <name type="scientific">Thamnidium elegans</name>
    <dbReference type="NCBI Taxonomy" id="101142"/>
    <lineage>
        <taxon>Eukaryota</taxon>
        <taxon>Fungi</taxon>
        <taxon>Fungi incertae sedis</taxon>
        <taxon>Mucoromycota</taxon>
        <taxon>Mucoromycotina</taxon>
        <taxon>Mucoromycetes</taxon>
        <taxon>Mucorales</taxon>
        <taxon>Mucorineae</taxon>
        <taxon>Mucoraceae</taxon>
        <taxon>Thamnidium</taxon>
    </lineage>
</organism>
<evidence type="ECO:0000256" key="2">
    <source>
        <dbReference type="ARBA" id="ARBA00006168"/>
    </source>
</evidence>
<gene>
    <name evidence="11" type="ORF">INT48_003976</name>
</gene>
<keyword evidence="12" id="KW-1185">Reference proteome</keyword>
<name>A0A8H7SM19_9FUNG</name>
<reference evidence="11" key="1">
    <citation type="submission" date="2021-01" db="EMBL/GenBank/DDBJ databases">
        <title>Metabolic potential, ecology and presence of endohyphal bacteria is reflected in genomic diversity of Mucoromycotina.</title>
        <authorList>
            <person name="Muszewska A."/>
            <person name="Okrasinska A."/>
            <person name="Steczkiewicz K."/>
            <person name="Drgas O."/>
            <person name="Orlowska M."/>
            <person name="Perlinska-Lenart U."/>
            <person name="Aleksandrzak-Piekarczyk T."/>
            <person name="Szatraj K."/>
            <person name="Zielenkiewicz U."/>
            <person name="Pilsyk S."/>
            <person name="Malc E."/>
            <person name="Mieczkowski P."/>
            <person name="Kruszewska J.S."/>
            <person name="Biernat P."/>
            <person name="Pawlowska J."/>
        </authorList>
    </citation>
    <scope>NUCLEOTIDE SEQUENCE</scope>
    <source>
        <strain evidence="11">WA0000018081</strain>
    </source>
</reference>
<dbReference type="InterPro" id="IPR027417">
    <property type="entry name" value="P-loop_NTPase"/>
</dbReference>
<dbReference type="SUPFAM" id="SSF52540">
    <property type="entry name" value="P-loop containing nucleoside triphosphate hydrolases"/>
    <property type="match status" value="1"/>
</dbReference>